<evidence type="ECO:0000256" key="1">
    <source>
        <dbReference type="SAM" id="MobiDB-lite"/>
    </source>
</evidence>
<reference evidence="2 3" key="1">
    <citation type="journal article" date="2023" name="Plants (Basel)">
        <title>Bridging the Gap: Combining Genomics and Transcriptomics Approaches to Understand Stylosanthes scabra, an Orphan Legume from the Brazilian Caatinga.</title>
        <authorList>
            <person name="Ferreira-Neto J.R.C."/>
            <person name="da Silva M.D."/>
            <person name="Binneck E."/>
            <person name="de Melo N.F."/>
            <person name="da Silva R.H."/>
            <person name="de Melo A.L.T.M."/>
            <person name="Pandolfi V."/>
            <person name="Bustamante F.O."/>
            <person name="Brasileiro-Vidal A.C."/>
            <person name="Benko-Iseppon A.M."/>
        </authorList>
    </citation>
    <scope>NUCLEOTIDE SEQUENCE [LARGE SCALE GENOMIC DNA]</scope>
    <source>
        <tissue evidence="2">Leaves</tissue>
    </source>
</reference>
<dbReference type="Proteomes" id="UP001341840">
    <property type="component" value="Unassembled WGS sequence"/>
</dbReference>
<gene>
    <name evidence="2" type="ORF">PIB30_079425</name>
</gene>
<feature type="region of interest" description="Disordered" evidence="1">
    <location>
        <begin position="1"/>
        <end position="21"/>
    </location>
</feature>
<keyword evidence="3" id="KW-1185">Reference proteome</keyword>
<evidence type="ECO:0000313" key="3">
    <source>
        <dbReference type="Proteomes" id="UP001341840"/>
    </source>
</evidence>
<comment type="caution">
    <text evidence="2">The sequence shown here is derived from an EMBL/GenBank/DDBJ whole genome shotgun (WGS) entry which is preliminary data.</text>
</comment>
<sequence length="57" mass="5844">TMTAAGSTGSTTAELLPPPSQPRVLAMWEKLVPQLAFATTSSSYGGDGEGNYDARVG</sequence>
<proteinExistence type="predicted"/>
<evidence type="ECO:0000313" key="2">
    <source>
        <dbReference type="EMBL" id="MED6223983.1"/>
    </source>
</evidence>
<protein>
    <submittedName>
        <fullName evidence="2">Uncharacterized protein</fullName>
    </submittedName>
</protein>
<organism evidence="2 3">
    <name type="scientific">Stylosanthes scabra</name>
    <dbReference type="NCBI Taxonomy" id="79078"/>
    <lineage>
        <taxon>Eukaryota</taxon>
        <taxon>Viridiplantae</taxon>
        <taxon>Streptophyta</taxon>
        <taxon>Embryophyta</taxon>
        <taxon>Tracheophyta</taxon>
        <taxon>Spermatophyta</taxon>
        <taxon>Magnoliopsida</taxon>
        <taxon>eudicotyledons</taxon>
        <taxon>Gunneridae</taxon>
        <taxon>Pentapetalae</taxon>
        <taxon>rosids</taxon>
        <taxon>fabids</taxon>
        <taxon>Fabales</taxon>
        <taxon>Fabaceae</taxon>
        <taxon>Papilionoideae</taxon>
        <taxon>50 kb inversion clade</taxon>
        <taxon>dalbergioids sensu lato</taxon>
        <taxon>Dalbergieae</taxon>
        <taxon>Pterocarpus clade</taxon>
        <taxon>Stylosanthes</taxon>
    </lineage>
</organism>
<accession>A0ABU6ZPT8</accession>
<feature type="compositionally biased region" description="Low complexity" evidence="1">
    <location>
        <begin position="1"/>
        <end position="13"/>
    </location>
</feature>
<feature type="non-terminal residue" evidence="2">
    <location>
        <position position="1"/>
    </location>
</feature>
<dbReference type="EMBL" id="JASCZI010272986">
    <property type="protein sequence ID" value="MED6223983.1"/>
    <property type="molecule type" value="Genomic_DNA"/>
</dbReference>
<name>A0ABU6ZPT8_9FABA</name>